<keyword evidence="9" id="KW-1185">Reference proteome</keyword>
<protein>
    <submittedName>
        <fullName evidence="8">EamA domain-containing membrane protein RarD</fullName>
    </submittedName>
</protein>
<feature type="transmembrane region" description="Helical" evidence="6">
    <location>
        <begin position="279"/>
        <end position="296"/>
    </location>
</feature>
<feature type="transmembrane region" description="Helical" evidence="6">
    <location>
        <begin position="253"/>
        <end position="273"/>
    </location>
</feature>
<dbReference type="Proteomes" id="UP000184387">
    <property type="component" value="Unassembled WGS sequence"/>
</dbReference>
<keyword evidence="3 6" id="KW-0812">Transmembrane</keyword>
<dbReference type="InterPro" id="IPR000620">
    <property type="entry name" value="EamA_dom"/>
</dbReference>
<evidence type="ECO:0000256" key="2">
    <source>
        <dbReference type="ARBA" id="ARBA00009853"/>
    </source>
</evidence>
<feature type="transmembrane region" description="Helical" evidence="6">
    <location>
        <begin position="20"/>
        <end position="38"/>
    </location>
</feature>
<comment type="subcellular location">
    <subcellularLocation>
        <location evidence="1">Membrane</location>
        <topology evidence="1">Multi-pass membrane protein</topology>
    </subcellularLocation>
</comment>
<accession>A0A1M6E1P7</accession>
<evidence type="ECO:0000256" key="5">
    <source>
        <dbReference type="ARBA" id="ARBA00023136"/>
    </source>
</evidence>
<name>A0A1M6E1P7_9PROT</name>
<feature type="transmembrane region" description="Helical" evidence="6">
    <location>
        <begin position="58"/>
        <end position="78"/>
    </location>
</feature>
<dbReference type="PANTHER" id="PTHR22911:SF6">
    <property type="entry name" value="SOLUTE CARRIER FAMILY 35 MEMBER G1"/>
    <property type="match status" value="1"/>
</dbReference>
<sequence length="303" mass="31626">MSSPSPPAPSRGQRAARARAIACVTGSAGFFAVAAAAVKALQGALPLSEVVLFRNLLALPAMLVLAHWTTAGGLRAALRTRYPARHAERLIGGLMGMYGSFYGYVHLPLATVTALNFTMPLFLTALSVMLLRETVGWRRLVVVLAGFGGVLIMLQPGGGGPLHLGAVGAVLAGALGWAYAMVSIRRMGEAGEAGITIVLWFAIGAALVAGIASIPVWVWPTPGQWGLLLVVGIVSVAAQLLMTAAYRSADTTVVAPFEYSAILWTTALGVLLWGEVPDGWDLVGFLVLVGAGLAIWRMEVSAR</sequence>
<dbReference type="GO" id="GO:0016020">
    <property type="term" value="C:membrane"/>
    <property type="evidence" value="ECO:0007669"/>
    <property type="project" value="UniProtKB-SubCell"/>
</dbReference>
<dbReference type="AlphaFoldDB" id="A0A1M6E1P7"/>
<dbReference type="PANTHER" id="PTHR22911">
    <property type="entry name" value="ACYL-MALONYL CONDENSING ENZYME-RELATED"/>
    <property type="match status" value="1"/>
</dbReference>
<evidence type="ECO:0000313" key="8">
    <source>
        <dbReference type="EMBL" id="SHI79416.1"/>
    </source>
</evidence>
<evidence type="ECO:0000256" key="6">
    <source>
        <dbReference type="SAM" id="Phobius"/>
    </source>
</evidence>
<feature type="domain" description="EamA" evidence="7">
    <location>
        <begin position="168"/>
        <end position="291"/>
    </location>
</feature>
<evidence type="ECO:0000256" key="3">
    <source>
        <dbReference type="ARBA" id="ARBA00022692"/>
    </source>
</evidence>
<dbReference type="EMBL" id="FQZF01000005">
    <property type="protein sequence ID" value="SHI79416.1"/>
    <property type="molecule type" value="Genomic_DNA"/>
</dbReference>
<dbReference type="Pfam" id="PF00892">
    <property type="entry name" value="EamA"/>
    <property type="match status" value="2"/>
</dbReference>
<feature type="transmembrane region" description="Helical" evidence="6">
    <location>
        <begin position="113"/>
        <end position="131"/>
    </location>
</feature>
<feature type="domain" description="EamA" evidence="7">
    <location>
        <begin position="21"/>
        <end position="154"/>
    </location>
</feature>
<comment type="similarity">
    <text evidence="2">Belongs to the drug/metabolite transporter (DMT) superfamily. 10 TMS drug/metabolite exporter (DME) (TC 2.A.7.3) family.</text>
</comment>
<feature type="transmembrane region" description="Helical" evidence="6">
    <location>
        <begin position="164"/>
        <end position="182"/>
    </location>
</feature>
<reference evidence="8 9" key="1">
    <citation type="submission" date="2016-11" db="EMBL/GenBank/DDBJ databases">
        <authorList>
            <person name="Jaros S."/>
            <person name="Januszkiewicz K."/>
            <person name="Wedrychowicz H."/>
        </authorList>
    </citation>
    <scope>NUCLEOTIDE SEQUENCE [LARGE SCALE GENOMIC DNA]</scope>
    <source>
        <strain evidence="8 9">DSM 14916</strain>
    </source>
</reference>
<feature type="transmembrane region" description="Helical" evidence="6">
    <location>
        <begin position="140"/>
        <end position="158"/>
    </location>
</feature>
<feature type="transmembrane region" description="Helical" evidence="6">
    <location>
        <begin position="194"/>
        <end position="219"/>
    </location>
</feature>
<evidence type="ECO:0000313" key="9">
    <source>
        <dbReference type="Proteomes" id="UP000184387"/>
    </source>
</evidence>
<dbReference type="SUPFAM" id="SSF103481">
    <property type="entry name" value="Multidrug resistance efflux transporter EmrE"/>
    <property type="match status" value="2"/>
</dbReference>
<keyword evidence="4 6" id="KW-1133">Transmembrane helix</keyword>
<gene>
    <name evidence="8" type="ORF">SAMN02745194_01073</name>
</gene>
<keyword evidence="5 6" id="KW-0472">Membrane</keyword>
<feature type="transmembrane region" description="Helical" evidence="6">
    <location>
        <begin position="90"/>
        <end position="107"/>
    </location>
</feature>
<dbReference type="OrthoDB" id="9812899at2"/>
<dbReference type="STRING" id="198092.SAMN02745194_01073"/>
<dbReference type="RefSeq" id="WP_073132352.1">
    <property type="nucleotide sequence ID" value="NZ_FQZF01000005.1"/>
</dbReference>
<evidence type="ECO:0000259" key="7">
    <source>
        <dbReference type="Pfam" id="PF00892"/>
    </source>
</evidence>
<proteinExistence type="inferred from homology"/>
<organism evidence="8 9">
    <name type="scientific">Muricoccus roseus</name>
    <dbReference type="NCBI Taxonomy" id="198092"/>
    <lineage>
        <taxon>Bacteria</taxon>
        <taxon>Pseudomonadati</taxon>
        <taxon>Pseudomonadota</taxon>
        <taxon>Alphaproteobacteria</taxon>
        <taxon>Acetobacterales</taxon>
        <taxon>Roseomonadaceae</taxon>
        <taxon>Muricoccus</taxon>
    </lineage>
</organism>
<dbReference type="InterPro" id="IPR037185">
    <property type="entry name" value="EmrE-like"/>
</dbReference>
<evidence type="ECO:0000256" key="4">
    <source>
        <dbReference type="ARBA" id="ARBA00022989"/>
    </source>
</evidence>
<feature type="transmembrane region" description="Helical" evidence="6">
    <location>
        <begin position="225"/>
        <end position="246"/>
    </location>
</feature>
<evidence type="ECO:0000256" key="1">
    <source>
        <dbReference type="ARBA" id="ARBA00004141"/>
    </source>
</evidence>